<evidence type="ECO:0000313" key="1">
    <source>
        <dbReference type="EMBL" id="GCC38156.1"/>
    </source>
</evidence>
<dbReference type="AlphaFoldDB" id="A0A401T670"/>
<evidence type="ECO:0000313" key="2">
    <source>
        <dbReference type="Proteomes" id="UP000287033"/>
    </source>
</evidence>
<gene>
    <name evidence="1" type="ORF">chiPu_0016668</name>
</gene>
<dbReference type="Proteomes" id="UP000287033">
    <property type="component" value="Unassembled WGS sequence"/>
</dbReference>
<proteinExistence type="predicted"/>
<comment type="caution">
    <text evidence="1">The sequence shown here is derived from an EMBL/GenBank/DDBJ whole genome shotgun (WGS) entry which is preliminary data.</text>
</comment>
<feature type="non-terminal residue" evidence="1">
    <location>
        <position position="1"/>
    </location>
</feature>
<reference evidence="1 2" key="1">
    <citation type="journal article" date="2018" name="Nat. Ecol. Evol.">
        <title>Shark genomes provide insights into elasmobranch evolution and the origin of vertebrates.</title>
        <authorList>
            <person name="Hara Y"/>
            <person name="Yamaguchi K"/>
            <person name="Onimaru K"/>
            <person name="Kadota M"/>
            <person name="Koyanagi M"/>
            <person name="Keeley SD"/>
            <person name="Tatsumi K"/>
            <person name="Tanaka K"/>
            <person name="Motone F"/>
            <person name="Kageyama Y"/>
            <person name="Nozu R"/>
            <person name="Adachi N"/>
            <person name="Nishimura O"/>
            <person name="Nakagawa R"/>
            <person name="Tanegashima C"/>
            <person name="Kiyatake I"/>
            <person name="Matsumoto R"/>
            <person name="Murakumo K"/>
            <person name="Nishida K"/>
            <person name="Terakita A"/>
            <person name="Kuratani S"/>
            <person name="Sato K"/>
            <person name="Hyodo S Kuraku.S."/>
        </authorList>
    </citation>
    <scope>NUCLEOTIDE SEQUENCE [LARGE SCALE GENOMIC DNA]</scope>
</reference>
<organism evidence="1 2">
    <name type="scientific">Chiloscyllium punctatum</name>
    <name type="common">Brownbanded bambooshark</name>
    <name type="synonym">Hemiscyllium punctatum</name>
    <dbReference type="NCBI Taxonomy" id="137246"/>
    <lineage>
        <taxon>Eukaryota</taxon>
        <taxon>Metazoa</taxon>
        <taxon>Chordata</taxon>
        <taxon>Craniata</taxon>
        <taxon>Vertebrata</taxon>
        <taxon>Chondrichthyes</taxon>
        <taxon>Elasmobranchii</taxon>
        <taxon>Galeomorphii</taxon>
        <taxon>Galeoidea</taxon>
        <taxon>Orectolobiformes</taxon>
        <taxon>Hemiscylliidae</taxon>
        <taxon>Chiloscyllium</taxon>
    </lineage>
</organism>
<accession>A0A401T670</accession>
<protein>
    <submittedName>
        <fullName evidence="1">Uncharacterized protein</fullName>
    </submittedName>
</protein>
<keyword evidence="2" id="KW-1185">Reference proteome</keyword>
<dbReference type="EMBL" id="BEZZ01001123">
    <property type="protein sequence ID" value="GCC38156.1"/>
    <property type="molecule type" value="Genomic_DNA"/>
</dbReference>
<name>A0A401T670_CHIPU</name>
<sequence length="47" mass="5672">RKEDAGRSEEKNFQLPVDIQHFQHFAFVHMMSLEQNTMRGMELECYL</sequence>